<evidence type="ECO:0000313" key="7">
    <source>
        <dbReference type="Proteomes" id="UP000271590"/>
    </source>
</evidence>
<dbReference type="Pfam" id="PF00149">
    <property type="entry name" value="Metallophos"/>
    <property type="match status" value="1"/>
</dbReference>
<dbReference type="InterPro" id="IPR004843">
    <property type="entry name" value="Calcineurin-like_PHP"/>
</dbReference>
<comment type="similarity">
    <text evidence="4">Belongs to the cyclic nucleotide phosphodiesterase class-III family.</text>
</comment>
<dbReference type="InterPro" id="IPR029052">
    <property type="entry name" value="Metallo-depent_PP-like"/>
</dbReference>
<dbReference type="GO" id="GO:0004112">
    <property type="term" value="F:cyclic-nucleotide phosphodiesterase activity"/>
    <property type="evidence" value="ECO:0007669"/>
    <property type="project" value="InterPro"/>
</dbReference>
<comment type="caution">
    <text evidence="6">The sequence shown here is derived from an EMBL/GenBank/DDBJ whole genome shotgun (WGS) entry which is preliminary data.</text>
</comment>
<dbReference type="Proteomes" id="UP000271590">
    <property type="component" value="Unassembled WGS sequence"/>
</dbReference>
<dbReference type="EMBL" id="RQXU01000008">
    <property type="protein sequence ID" value="RRH87606.1"/>
    <property type="molecule type" value="Genomic_DNA"/>
</dbReference>
<evidence type="ECO:0000256" key="3">
    <source>
        <dbReference type="ARBA" id="ARBA00023004"/>
    </source>
</evidence>
<keyword evidence="3" id="KW-0408">Iron</keyword>
<evidence type="ECO:0000256" key="1">
    <source>
        <dbReference type="ARBA" id="ARBA00022723"/>
    </source>
</evidence>
<sequence length="265" mass="29467">MLIAQLSDPHIRAEGELCQGVVDSNRMFAEALAHVHALDRRPDLLVLTGDLVDEGRTDEYQMARTLLSASRIPFLVIPGNHDHRENFRAAFSGDHAYLPKAGPLHWCVDDHAVRIIGLDSCVAGKHHGHIDAEGLAWLARTLAQDKVKPTLLMLHHPPFMNGIPYMDAYRCMEAQPLEDVVRSAPNVELVLCGHVHRTMLRRWGGTVICSCPSSTTEIDLQLRADARPQSHVGPRGCMLHLWDERHGMLSHLSHIGDFAGPYAFA</sequence>
<dbReference type="Gene3D" id="3.60.21.40">
    <property type="entry name" value="GpdQ, catalytic alpha/beta sandwich domain"/>
    <property type="match status" value="1"/>
</dbReference>
<organism evidence="6 7">
    <name type="scientific">Variovorax beijingensis</name>
    <dbReference type="NCBI Taxonomy" id="2496117"/>
    <lineage>
        <taxon>Bacteria</taxon>
        <taxon>Pseudomonadati</taxon>
        <taxon>Pseudomonadota</taxon>
        <taxon>Betaproteobacteria</taxon>
        <taxon>Burkholderiales</taxon>
        <taxon>Comamonadaceae</taxon>
        <taxon>Variovorax</taxon>
    </lineage>
</organism>
<reference evidence="6 7" key="1">
    <citation type="submission" date="2018-11" db="EMBL/GenBank/DDBJ databases">
        <title>The genome of Variovorax sp T529.</title>
        <authorList>
            <person name="Gao J."/>
        </authorList>
    </citation>
    <scope>NUCLEOTIDE SEQUENCE [LARGE SCALE GENOMIC DNA]</scope>
    <source>
        <strain evidence="6 7">T529</strain>
    </source>
</reference>
<dbReference type="Gene3D" id="3.30.750.180">
    <property type="entry name" value="GpdQ, beta-strand dimerisation domain"/>
    <property type="match status" value="1"/>
</dbReference>
<dbReference type="PANTHER" id="PTHR42988:SF2">
    <property type="entry name" value="CYCLIC NUCLEOTIDE PHOSPHODIESTERASE CBUA0032-RELATED"/>
    <property type="match status" value="1"/>
</dbReference>
<dbReference type="CDD" id="cd07402">
    <property type="entry name" value="MPP_GpdQ"/>
    <property type="match status" value="1"/>
</dbReference>
<name>A0A3P3ENE5_9BURK</name>
<dbReference type="GO" id="GO:0046872">
    <property type="term" value="F:metal ion binding"/>
    <property type="evidence" value="ECO:0007669"/>
    <property type="project" value="UniProtKB-KW"/>
</dbReference>
<dbReference type="InterPro" id="IPR042283">
    <property type="entry name" value="GpdQ_catalytic"/>
</dbReference>
<dbReference type="InterPro" id="IPR050884">
    <property type="entry name" value="CNP_phosphodiesterase-III"/>
</dbReference>
<dbReference type="InterPro" id="IPR042281">
    <property type="entry name" value="GpdQ_beta-strand"/>
</dbReference>
<evidence type="ECO:0000313" key="6">
    <source>
        <dbReference type="EMBL" id="RRH87606.1"/>
    </source>
</evidence>
<dbReference type="RefSeq" id="WP_124959379.1">
    <property type="nucleotide sequence ID" value="NZ_RQXU01000008.1"/>
</dbReference>
<feature type="domain" description="Calcineurin-like phosphoesterase" evidence="5">
    <location>
        <begin position="1"/>
        <end position="197"/>
    </location>
</feature>
<evidence type="ECO:0000259" key="5">
    <source>
        <dbReference type="Pfam" id="PF00149"/>
    </source>
</evidence>
<keyword evidence="2" id="KW-0378">Hydrolase</keyword>
<protein>
    <submittedName>
        <fullName evidence="6">Phosphodiesterase</fullName>
    </submittedName>
</protein>
<dbReference type="PANTHER" id="PTHR42988">
    <property type="entry name" value="PHOSPHOHYDROLASE"/>
    <property type="match status" value="1"/>
</dbReference>
<dbReference type="SUPFAM" id="SSF56300">
    <property type="entry name" value="Metallo-dependent phosphatases"/>
    <property type="match status" value="1"/>
</dbReference>
<dbReference type="InterPro" id="IPR026575">
    <property type="entry name" value="GpdQ/CpdA-like"/>
</dbReference>
<accession>A0A3P3ENE5</accession>
<keyword evidence="1" id="KW-0479">Metal-binding</keyword>
<proteinExistence type="inferred from homology"/>
<evidence type="ECO:0000256" key="4">
    <source>
        <dbReference type="ARBA" id="ARBA00025742"/>
    </source>
</evidence>
<evidence type="ECO:0000256" key="2">
    <source>
        <dbReference type="ARBA" id="ARBA00022801"/>
    </source>
</evidence>
<dbReference type="AlphaFoldDB" id="A0A3P3ENE5"/>
<gene>
    <name evidence="6" type="ORF">EH244_16270</name>
</gene>